<dbReference type="Gene3D" id="1.10.287.1120">
    <property type="entry name" value="Bipartite methylase S protein"/>
    <property type="match status" value="1"/>
</dbReference>
<evidence type="ECO:0000256" key="1">
    <source>
        <dbReference type="ARBA" id="ARBA00010923"/>
    </source>
</evidence>
<keyword evidence="6" id="KW-0540">Nuclease</keyword>
<comment type="similarity">
    <text evidence="1">Belongs to the type-I restriction system S methylase family.</text>
</comment>
<evidence type="ECO:0000256" key="4">
    <source>
        <dbReference type="SAM" id="Coils"/>
    </source>
</evidence>
<name>A0ABT3BQ43_9BACT</name>
<evidence type="ECO:0000313" key="6">
    <source>
        <dbReference type="EMBL" id="MCV3754365.1"/>
    </source>
</evidence>
<feature type="non-terminal residue" evidence="6">
    <location>
        <position position="224"/>
    </location>
</feature>
<dbReference type="Gene3D" id="3.90.220.20">
    <property type="entry name" value="DNA methylase specificity domains"/>
    <property type="match status" value="1"/>
</dbReference>
<proteinExistence type="inferred from homology"/>
<dbReference type="InterPro" id="IPR044946">
    <property type="entry name" value="Restrct_endonuc_typeI_TRD_sf"/>
</dbReference>
<dbReference type="PANTHER" id="PTHR30408">
    <property type="entry name" value="TYPE-1 RESTRICTION ENZYME ECOKI SPECIFICITY PROTEIN"/>
    <property type="match status" value="1"/>
</dbReference>
<accession>A0ABT3BQ43</accession>
<dbReference type="Proteomes" id="UP001207252">
    <property type="component" value="Unassembled WGS sequence"/>
</dbReference>
<dbReference type="Pfam" id="PF01420">
    <property type="entry name" value="Methylase_S"/>
    <property type="match status" value="1"/>
</dbReference>
<protein>
    <submittedName>
        <fullName evidence="6">Restriction endonuclease subunit S</fullName>
        <ecNumber evidence="6">3.1.21.-</ecNumber>
    </submittedName>
</protein>
<dbReference type="InterPro" id="IPR000055">
    <property type="entry name" value="Restrct_endonuc_typeI_TRD"/>
</dbReference>
<keyword evidence="6" id="KW-0255">Endonuclease</keyword>
<sequence length="224" mass="25999">MNNKFVPAIRFKEFTNDWEQRNFNDFYQFAAEGGTPSTHVATYYKNGNIPFVKIQDLECKYIFKTQNYITNKALKNSSAWLLKANNLLISNGATIGKISINKVDLTTKQGILGIVLKEAYSPEFLYFLLSTESFQNKIKKITVSSTIPTLLLKNLDKLRLNIPGSEKEQKRLTILLDRIEEYISLLQCKLEKLKNLKNTLLEKMFADEKHPFPKIRFKEFTNAW</sequence>
<feature type="coiled-coil region" evidence="4">
    <location>
        <begin position="176"/>
        <end position="203"/>
    </location>
</feature>
<dbReference type="InterPro" id="IPR052021">
    <property type="entry name" value="Type-I_RS_S_subunit"/>
</dbReference>
<keyword evidence="3" id="KW-0238">DNA-binding</keyword>
<dbReference type="SUPFAM" id="SSF116734">
    <property type="entry name" value="DNA methylase specificity domain"/>
    <property type="match status" value="1"/>
</dbReference>
<dbReference type="GO" id="GO:0016787">
    <property type="term" value="F:hydrolase activity"/>
    <property type="evidence" value="ECO:0007669"/>
    <property type="project" value="UniProtKB-KW"/>
</dbReference>
<evidence type="ECO:0000259" key="5">
    <source>
        <dbReference type="Pfam" id="PF01420"/>
    </source>
</evidence>
<dbReference type="GO" id="GO:0004519">
    <property type="term" value="F:endonuclease activity"/>
    <property type="evidence" value="ECO:0007669"/>
    <property type="project" value="UniProtKB-KW"/>
</dbReference>
<keyword evidence="2" id="KW-0680">Restriction system</keyword>
<evidence type="ECO:0000256" key="3">
    <source>
        <dbReference type="ARBA" id="ARBA00023125"/>
    </source>
</evidence>
<dbReference type="RefSeq" id="WP_263818167.1">
    <property type="nucleotide sequence ID" value="NZ_JAOXHJ010000022.1"/>
</dbReference>
<evidence type="ECO:0000313" key="7">
    <source>
        <dbReference type="Proteomes" id="UP001207252"/>
    </source>
</evidence>
<keyword evidence="4" id="KW-0175">Coiled coil</keyword>
<feature type="domain" description="Type I restriction modification DNA specificity" evidence="5">
    <location>
        <begin position="17"/>
        <end position="194"/>
    </location>
</feature>
<keyword evidence="7" id="KW-1185">Reference proteome</keyword>
<dbReference type="EC" id="3.1.21.-" evidence="6"/>
<gene>
    <name evidence="6" type="ORF">OF365_03175</name>
</gene>
<dbReference type="EMBL" id="JAOXHJ010000022">
    <property type="protein sequence ID" value="MCV3754365.1"/>
    <property type="molecule type" value="Genomic_DNA"/>
</dbReference>
<comment type="caution">
    <text evidence="6">The sequence shown here is derived from an EMBL/GenBank/DDBJ whole genome shotgun (WGS) entry which is preliminary data.</text>
</comment>
<reference evidence="6 7" key="1">
    <citation type="journal article" date="2020" name="Int. J. Syst. Evol. Microbiol.">
        <title>Ureaplasma miroungigenitalium sp. nov. isolated from northern elephant seals (Mirounga angustirostris) and Ureaplasma zalophigenitalium sp. nov. isolated from California sea lions (Zalophus californianus).</title>
        <authorList>
            <person name="Volokhov D.V."/>
            <person name="Gulland F.M."/>
            <person name="Gao Y."/>
            <person name="Chizhikov V.E."/>
        </authorList>
    </citation>
    <scope>NUCLEOTIDE SEQUENCE [LARGE SCALE GENOMIC DNA]</scope>
    <source>
        <strain evidence="6 7">CSL7644-GEN</strain>
    </source>
</reference>
<dbReference type="PANTHER" id="PTHR30408:SF12">
    <property type="entry name" value="TYPE I RESTRICTION ENZYME MJAVIII SPECIFICITY SUBUNIT"/>
    <property type="match status" value="1"/>
</dbReference>
<evidence type="ECO:0000256" key="2">
    <source>
        <dbReference type="ARBA" id="ARBA00022747"/>
    </source>
</evidence>
<organism evidence="6 7">
    <name type="scientific">Ureaplasma zalophigenitalium</name>
    <dbReference type="NCBI Taxonomy" id="907723"/>
    <lineage>
        <taxon>Bacteria</taxon>
        <taxon>Bacillati</taxon>
        <taxon>Mycoplasmatota</taxon>
        <taxon>Mycoplasmoidales</taxon>
        <taxon>Mycoplasmoidaceae</taxon>
        <taxon>Ureaplasma</taxon>
    </lineage>
</organism>
<keyword evidence="6" id="KW-0378">Hydrolase</keyword>